<dbReference type="AlphaFoldDB" id="A0AAV9GHW5"/>
<protein>
    <submittedName>
        <fullName evidence="2">Uncharacterized protein</fullName>
    </submittedName>
</protein>
<feature type="compositionally biased region" description="Basic and acidic residues" evidence="1">
    <location>
        <begin position="45"/>
        <end position="83"/>
    </location>
</feature>
<organism evidence="2 3">
    <name type="scientific">Podospora aff. communis PSN243</name>
    <dbReference type="NCBI Taxonomy" id="3040156"/>
    <lineage>
        <taxon>Eukaryota</taxon>
        <taxon>Fungi</taxon>
        <taxon>Dikarya</taxon>
        <taxon>Ascomycota</taxon>
        <taxon>Pezizomycotina</taxon>
        <taxon>Sordariomycetes</taxon>
        <taxon>Sordariomycetidae</taxon>
        <taxon>Sordariales</taxon>
        <taxon>Podosporaceae</taxon>
        <taxon>Podospora</taxon>
    </lineage>
</organism>
<evidence type="ECO:0000313" key="3">
    <source>
        <dbReference type="Proteomes" id="UP001321760"/>
    </source>
</evidence>
<keyword evidence="3" id="KW-1185">Reference proteome</keyword>
<reference evidence="2" key="2">
    <citation type="submission" date="2023-05" db="EMBL/GenBank/DDBJ databases">
        <authorList>
            <consortium name="Lawrence Berkeley National Laboratory"/>
            <person name="Steindorff A."/>
            <person name="Hensen N."/>
            <person name="Bonometti L."/>
            <person name="Westerberg I."/>
            <person name="Brannstrom I.O."/>
            <person name="Guillou S."/>
            <person name="Cros-Aarteil S."/>
            <person name="Calhoun S."/>
            <person name="Haridas S."/>
            <person name="Kuo A."/>
            <person name="Mondo S."/>
            <person name="Pangilinan J."/>
            <person name="Riley R."/>
            <person name="Labutti K."/>
            <person name="Andreopoulos B."/>
            <person name="Lipzen A."/>
            <person name="Chen C."/>
            <person name="Yanf M."/>
            <person name="Daum C."/>
            <person name="Ng V."/>
            <person name="Clum A."/>
            <person name="Ohm R."/>
            <person name="Martin F."/>
            <person name="Silar P."/>
            <person name="Natvig D."/>
            <person name="Lalanne C."/>
            <person name="Gautier V."/>
            <person name="Ament-Velasquez S.L."/>
            <person name="Kruys A."/>
            <person name="Hutchinson M.I."/>
            <person name="Powell A.J."/>
            <person name="Barry K."/>
            <person name="Miller A.N."/>
            <person name="Grigoriev I.V."/>
            <person name="Debuchy R."/>
            <person name="Gladieux P."/>
            <person name="Thoren M.H."/>
            <person name="Johannesson H."/>
        </authorList>
    </citation>
    <scope>NUCLEOTIDE SEQUENCE</scope>
    <source>
        <strain evidence="2">PSN243</strain>
    </source>
</reference>
<proteinExistence type="predicted"/>
<sequence length="83" mass="8707">MAHNSSSGNPIGAEDGPNFHATPPPVPDDIKSQVDPKATSSTDLKAAEHVSGQDDSQKDLTRPAANQKEEMEGLGRSEVAKRG</sequence>
<feature type="region of interest" description="Disordered" evidence="1">
    <location>
        <begin position="1"/>
        <end position="83"/>
    </location>
</feature>
<dbReference type="EMBL" id="MU865949">
    <property type="protein sequence ID" value="KAK4447522.1"/>
    <property type="molecule type" value="Genomic_DNA"/>
</dbReference>
<comment type="caution">
    <text evidence="2">The sequence shown here is derived from an EMBL/GenBank/DDBJ whole genome shotgun (WGS) entry which is preliminary data.</text>
</comment>
<accession>A0AAV9GHW5</accession>
<reference evidence="2" key="1">
    <citation type="journal article" date="2023" name="Mol. Phylogenet. Evol.">
        <title>Genome-scale phylogeny and comparative genomics of the fungal order Sordariales.</title>
        <authorList>
            <person name="Hensen N."/>
            <person name="Bonometti L."/>
            <person name="Westerberg I."/>
            <person name="Brannstrom I.O."/>
            <person name="Guillou S."/>
            <person name="Cros-Aarteil S."/>
            <person name="Calhoun S."/>
            <person name="Haridas S."/>
            <person name="Kuo A."/>
            <person name="Mondo S."/>
            <person name="Pangilinan J."/>
            <person name="Riley R."/>
            <person name="LaButti K."/>
            <person name="Andreopoulos B."/>
            <person name="Lipzen A."/>
            <person name="Chen C."/>
            <person name="Yan M."/>
            <person name="Daum C."/>
            <person name="Ng V."/>
            <person name="Clum A."/>
            <person name="Steindorff A."/>
            <person name="Ohm R.A."/>
            <person name="Martin F."/>
            <person name="Silar P."/>
            <person name="Natvig D.O."/>
            <person name="Lalanne C."/>
            <person name="Gautier V."/>
            <person name="Ament-Velasquez S.L."/>
            <person name="Kruys A."/>
            <person name="Hutchinson M.I."/>
            <person name="Powell A.J."/>
            <person name="Barry K."/>
            <person name="Miller A.N."/>
            <person name="Grigoriev I.V."/>
            <person name="Debuchy R."/>
            <person name="Gladieux P."/>
            <person name="Hiltunen Thoren M."/>
            <person name="Johannesson H."/>
        </authorList>
    </citation>
    <scope>NUCLEOTIDE SEQUENCE</scope>
    <source>
        <strain evidence="2">PSN243</strain>
    </source>
</reference>
<evidence type="ECO:0000313" key="2">
    <source>
        <dbReference type="EMBL" id="KAK4447522.1"/>
    </source>
</evidence>
<evidence type="ECO:0000256" key="1">
    <source>
        <dbReference type="SAM" id="MobiDB-lite"/>
    </source>
</evidence>
<name>A0AAV9GHW5_9PEZI</name>
<dbReference type="Proteomes" id="UP001321760">
    <property type="component" value="Unassembled WGS sequence"/>
</dbReference>
<gene>
    <name evidence="2" type="ORF">QBC34DRAFT_130278</name>
</gene>